<dbReference type="Gene3D" id="3.40.50.300">
    <property type="entry name" value="P-loop containing nucleotide triphosphate hydrolases"/>
    <property type="match status" value="1"/>
</dbReference>
<evidence type="ECO:0000256" key="2">
    <source>
        <dbReference type="ARBA" id="ARBA00022803"/>
    </source>
</evidence>
<dbReference type="InterPro" id="IPR027417">
    <property type="entry name" value="P-loop_NTPase"/>
</dbReference>
<dbReference type="InterPro" id="IPR019734">
    <property type="entry name" value="TPR_rpt"/>
</dbReference>
<proteinExistence type="predicted"/>
<dbReference type="PROSITE" id="PS50005">
    <property type="entry name" value="TPR"/>
    <property type="match status" value="3"/>
</dbReference>
<gene>
    <name evidence="5" type="ORF">MW046_18920</name>
</gene>
<dbReference type="InterPro" id="IPR011990">
    <property type="entry name" value="TPR-like_helical_dom_sf"/>
</dbReference>
<dbReference type="EMBL" id="CP096023">
    <property type="protein sequence ID" value="UPM45345.1"/>
    <property type="molecule type" value="Genomic_DNA"/>
</dbReference>
<dbReference type="InterPro" id="IPR003593">
    <property type="entry name" value="AAA+_ATPase"/>
</dbReference>
<keyword evidence="2 3" id="KW-0802">TPR repeat</keyword>
<dbReference type="Proteomes" id="UP000831768">
    <property type="component" value="Plasmid unnamed4"/>
</dbReference>
<name>A0A8U0A885_9EURY</name>
<evidence type="ECO:0000256" key="1">
    <source>
        <dbReference type="ARBA" id="ARBA00022737"/>
    </source>
</evidence>
<sequence>MIESIGINLVATGLACGGGIGLDRVRKALLEKKYSNDVSEFTTIFTNVLKKNIEDSFEEDARIDLATDDIDWTAIAEAMGSRTVRFETETEAIVRISTGIGAGLPVDYDSNPSVRNAVETAVTDAFRCIIREFTERIAGTELAEQFTMETAIDLSTAAESIMNRLKEIERDLRRHRITSLGNAGFVRLDQLYFERTEPGDPEKAWRTGFTLADVSAGYALTRRRPSDTDDDRTIAEDVYGRLSSGEHIVVLGEGGTGKSTTCKQVACRWYEDEETGSVYYRSSTTTTSFETPATLLKSIRSETEPVLVVVEDATSGSASTIFEVLAAVNDSDNVTFLFDARYGEWEAASDIGRHATFEQHRHELSVVEIPPFDERECQRAIDKFESLTERPVNRTPSQLHTEIQDADIGGPLVVAYRLTGPSIDTDRPVSALHSDVIQAYERIREFADGRDLPQTVAVMVNVLNAAGLPVDSALVHALAQDRDDHRTIDNTLSFLEGIALETEGQSYRTPHQLWSSLYLERTLEEAGERIASDRFERSIEALFRVIDSPERREQIRRWERSDSELFEGIESSPEVSADRYLEQIATIGRSHPPLGTLYGTPKMWRVTLPKQCSVLGSVRWYISRGNIHLDRGAFEAARAEFDCAEEIITGATDELSEAERRRARIFGKRGVVAQLKGDLEAAEEWYEKSLTIQEKLDIPIDRARSITNLGVVIYQQGDLSAAKERYEEALSVQRSIDNKRGQARCLSGLGLIAAERGYFDEAEEYHETALSKHRQIEGHHDETRTLSTPRMVSTERENLESTKVFNEAWLSTQHGSNENFNKAESLSNRGLVALRRERYDEAREYLERALAVRRDSGDRHGGAKTLGNLGVVASERDNLSVAEQYHREAIAIKREIGDQPGRARSLGNLGVVAFKRGALDKAEAYHESALSIHQEVDDGYGIARSFTNLGIIAAERDDLSTAKRYHEMALEVNEEKGRRHRKAHSLCDIARIERSEGDLITARERFEAAREIFKDDDLAQCVFIGLRDLVEICWTLDDIESAKEWCREGIELSTGRGAEPRKEWFVDQREKLQE</sequence>
<feature type="domain" description="AAA+ ATPase" evidence="4">
    <location>
        <begin position="244"/>
        <end position="444"/>
    </location>
</feature>
<feature type="repeat" description="TPR" evidence="3">
    <location>
        <begin position="823"/>
        <end position="856"/>
    </location>
</feature>
<dbReference type="PANTHER" id="PTHR45641:SF19">
    <property type="entry name" value="NEPHROCYSTIN-3"/>
    <property type="match status" value="1"/>
</dbReference>
<dbReference type="GeneID" id="71930165"/>
<dbReference type="AlphaFoldDB" id="A0A8U0A885"/>
<dbReference type="PANTHER" id="PTHR45641">
    <property type="entry name" value="TETRATRICOPEPTIDE REPEAT PROTEIN (AFU_ORTHOLOGUE AFUA_6G03870)"/>
    <property type="match status" value="1"/>
</dbReference>
<accession>A0A8U0A885</accession>
<evidence type="ECO:0000313" key="6">
    <source>
        <dbReference type="Proteomes" id="UP000831768"/>
    </source>
</evidence>
<dbReference type="Pfam" id="PF25199">
    <property type="entry name" value="nSTAND_NTPase5"/>
    <property type="match status" value="1"/>
</dbReference>
<dbReference type="SUPFAM" id="SSF52540">
    <property type="entry name" value="P-loop containing nucleoside triphosphate hydrolases"/>
    <property type="match status" value="1"/>
</dbReference>
<dbReference type="InterPro" id="IPR057574">
    <property type="entry name" value="nSTAND_NTPase5_dom"/>
</dbReference>
<dbReference type="Gene3D" id="1.25.40.10">
    <property type="entry name" value="Tetratricopeptide repeat domain"/>
    <property type="match status" value="2"/>
</dbReference>
<feature type="repeat" description="TPR" evidence="3">
    <location>
        <begin position="943"/>
        <end position="976"/>
    </location>
</feature>
<dbReference type="SMART" id="SM00028">
    <property type="entry name" value="TPR"/>
    <property type="match status" value="9"/>
</dbReference>
<keyword evidence="6" id="KW-1185">Reference proteome</keyword>
<dbReference type="RefSeq" id="WP_247995994.1">
    <property type="nucleotide sequence ID" value="NZ_CP096023.1"/>
</dbReference>
<dbReference type="KEGG" id="haad:MW046_18920"/>
<evidence type="ECO:0000313" key="5">
    <source>
        <dbReference type="EMBL" id="UPM45345.1"/>
    </source>
</evidence>
<keyword evidence="5" id="KW-0614">Plasmid</keyword>
<protein>
    <submittedName>
        <fullName evidence="5">Tetratricopeptide repeat protein</fullName>
    </submittedName>
</protein>
<dbReference type="SUPFAM" id="SSF48452">
    <property type="entry name" value="TPR-like"/>
    <property type="match status" value="2"/>
</dbReference>
<dbReference type="SMART" id="SM00382">
    <property type="entry name" value="AAA"/>
    <property type="match status" value="1"/>
</dbReference>
<evidence type="ECO:0000259" key="4">
    <source>
        <dbReference type="SMART" id="SM00382"/>
    </source>
</evidence>
<organism evidence="5 6">
    <name type="scientific">Halocatena salina</name>
    <dbReference type="NCBI Taxonomy" id="2934340"/>
    <lineage>
        <taxon>Archaea</taxon>
        <taxon>Methanobacteriati</taxon>
        <taxon>Methanobacteriota</taxon>
        <taxon>Stenosarchaea group</taxon>
        <taxon>Halobacteria</taxon>
        <taxon>Halobacteriales</taxon>
        <taxon>Natronomonadaceae</taxon>
        <taxon>Halocatena</taxon>
    </lineage>
</organism>
<reference evidence="5" key="1">
    <citation type="submission" date="2022-04" db="EMBL/GenBank/DDBJ databases">
        <title>Halocatena sp. nov., isolated from a salt lake.</title>
        <authorList>
            <person name="Cui H.-L."/>
        </authorList>
    </citation>
    <scope>NUCLEOTIDE SEQUENCE</scope>
    <source>
        <strain evidence="5">AD-1</strain>
        <plasmid evidence="5">unnamed4</plasmid>
    </source>
</reference>
<dbReference type="Pfam" id="PF13424">
    <property type="entry name" value="TPR_12"/>
    <property type="match status" value="3"/>
</dbReference>
<geneLocation type="plasmid" evidence="5 6">
    <name>unnamed4</name>
</geneLocation>
<feature type="repeat" description="TPR" evidence="3">
    <location>
        <begin position="703"/>
        <end position="736"/>
    </location>
</feature>
<keyword evidence="1" id="KW-0677">Repeat</keyword>
<evidence type="ECO:0000256" key="3">
    <source>
        <dbReference type="PROSITE-ProRule" id="PRU00339"/>
    </source>
</evidence>
<dbReference type="Pfam" id="PF13181">
    <property type="entry name" value="TPR_8"/>
    <property type="match status" value="1"/>
</dbReference>